<feature type="region of interest" description="Disordered" evidence="1">
    <location>
        <begin position="512"/>
        <end position="576"/>
    </location>
</feature>
<feature type="compositionally biased region" description="Basic and acidic residues" evidence="1">
    <location>
        <begin position="526"/>
        <end position="537"/>
    </location>
</feature>
<organism evidence="2 3">
    <name type="scientific">Helicocarpus griseus UAMH5409</name>
    <dbReference type="NCBI Taxonomy" id="1447875"/>
    <lineage>
        <taxon>Eukaryota</taxon>
        <taxon>Fungi</taxon>
        <taxon>Dikarya</taxon>
        <taxon>Ascomycota</taxon>
        <taxon>Pezizomycotina</taxon>
        <taxon>Eurotiomycetes</taxon>
        <taxon>Eurotiomycetidae</taxon>
        <taxon>Onygenales</taxon>
        <taxon>Ajellomycetaceae</taxon>
        <taxon>Helicocarpus</taxon>
    </lineage>
</organism>
<reference evidence="2 3" key="1">
    <citation type="submission" date="2017-10" db="EMBL/GenBank/DDBJ databases">
        <title>Comparative genomics in systemic dimorphic fungi from Ajellomycetaceae.</title>
        <authorList>
            <person name="Munoz J.F."/>
            <person name="Mcewen J.G."/>
            <person name="Clay O.K."/>
            <person name="Cuomo C.A."/>
        </authorList>
    </citation>
    <scope>NUCLEOTIDE SEQUENCE [LARGE SCALE GENOMIC DNA]</scope>
    <source>
        <strain evidence="2 3">UAMH5409</strain>
    </source>
</reference>
<feature type="region of interest" description="Disordered" evidence="1">
    <location>
        <begin position="1"/>
        <end position="48"/>
    </location>
</feature>
<comment type="caution">
    <text evidence="2">The sequence shown here is derived from an EMBL/GenBank/DDBJ whole genome shotgun (WGS) entry which is preliminary data.</text>
</comment>
<dbReference type="Proteomes" id="UP000223968">
    <property type="component" value="Unassembled WGS sequence"/>
</dbReference>
<feature type="region of interest" description="Disordered" evidence="1">
    <location>
        <begin position="458"/>
        <end position="500"/>
    </location>
</feature>
<name>A0A2B7Y9Q6_9EURO</name>
<proteinExistence type="predicted"/>
<dbReference type="OrthoDB" id="4115400at2759"/>
<feature type="compositionally biased region" description="Polar residues" evidence="1">
    <location>
        <begin position="374"/>
        <end position="388"/>
    </location>
</feature>
<evidence type="ECO:0000313" key="3">
    <source>
        <dbReference type="Proteomes" id="UP000223968"/>
    </source>
</evidence>
<accession>A0A2B7Y9Q6</accession>
<feature type="compositionally biased region" description="Polar residues" evidence="1">
    <location>
        <begin position="18"/>
        <end position="29"/>
    </location>
</feature>
<feature type="compositionally biased region" description="Low complexity" evidence="1">
    <location>
        <begin position="458"/>
        <end position="470"/>
    </location>
</feature>
<dbReference type="EMBL" id="PDNB01000007">
    <property type="protein sequence ID" value="PGH17930.1"/>
    <property type="molecule type" value="Genomic_DNA"/>
</dbReference>
<evidence type="ECO:0000256" key="1">
    <source>
        <dbReference type="SAM" id="MobiDB-lite"/>
    </source>
</evidence>
<feature type="compositionally biased region" description="Polar residues" evidence="1">
    <location>
        <begin position="401"/>
        <end position="423"/>
    </location>
</feature>
<evidence type="ECO:0000313" key="2">
    <source>
        <dbReference type="EMBL" id="PGH17930.1"/>
    </source>
</evidence>
<keyword evidence="3" id="KW-1185">Reference proteome</keyword>
<sequence length="648" mass="71750">MSFLVQDDIDIRARGTETPGTPSSASLRRQLSEPPRPPSAPIQPAAAVETAPSLTCPWCNELFQSSEEETVSPAEALRQHILAAHPEVAKVSLLEREGADETPLAESGLDETDQISSVDALARRNEALIIEKRLGDFWNINDVHKFTEDYDGEDENLPMLWKKHFGEFERPKPYEVETVPSGSFLPITKPEIYIDILKNPESHTSEELYAITANTALALKIWQDEYLAIDQLSKRATRRPLKKAANPRKFEDPLVFEDKKEAMLYGYKHDPRESKIGYQDPFIQGGFKPTPTQLKRMKLNAQDTPNIDGWKPIIINGVEYIPGVRPPVKPAPKKKPVEIDTTEASGTPNGVEREIDGRPKRITRFGGFRHPLTRETSQVQTEPSSPVSAATPAKGKRPKSRATSTTPQVPLQSGSPKPSTTTPAARPFVASKPLTLKIATAPYPIAAAAPKTPTAAAAPASAAVPPGRSAAQERDSTPLYEDPLLDPKNQLKIRQSKNPKRTEAMIIHWAKFNQEGRTRNPKRTKAQIEADRAEAEKQGSATKGTSGRKRRSDLKNEVTGNQDGPVKKARRSAKSTLVPAVPNVPEKIEPAEQPYHPMLQPQPEIRRPEHLMGPLAVSTHPPVRYSPYGGQVYQINYNHGGHHHHHHQ</sequence>
<dbReference type="STRING" id="1447875.A0A2B7Y9Q6"/>
<feature type="region of interest" description="Disordered" evidence="1">
    <location>
        <begin position="327"/>
        <end position="425"/>
    </location>
</feature>
<gene>
    <name evidence="2" type="ORF">AJ79_00829</name>
</gene>
<protein>
    <submittedName>
        <fullName evidence="2">Uncharacterized protein</fullName>
    </submittedName>
</protein>
<dbReference type="AlphaFoldDB" id="A0A2B7Y9Q6"/>